<gene>
    <name evidence="1" type="ORF">A2373_01185</name>
</gene>
<proteinExistence type="predicted"/>
<sequence>MVDNTSENKEIVKGGAIADIFIFAPREIEESEMQKIRDQFYFQINSGSVKSIDIFNVMYGYFEESNFGLAEVKKVANTFWPLFVEISWRVLKMLNSDIQAKIIAYTLPFAVSQYINIKPAINDVFVGLYYYDDPNSLYNKVGELLKTSSLPIAFNEKGEKIIMGDFVKKISAGNEGNVSKFQLMADFEKALFAEGEKSENQKIDESKRFQELVEFIQFFIKGTDISKQVVNYLDSLDERITVDLDKEMKNIIGFNLLDAYFKGGEEENTEEPVDFVSDFLQNKPNFTAWIQEPATLRSLLTWLNSFDDKNKARKELEQLLRKELGENALTDMDSALALVSLDEFLNKNNYSGDDLVHYDEKEGKFEWSV</sequence>
<name>A0A1F6NFI5_9BACT</name>
<evidence type="ECO:0000313" key="2">
    <source>
        <dbReference type="Proteomes" id="UP000176300"/>
    </source>
</evidence>
<evidence type="ECO:0000313" key="1">
    <source>
        <dbReference type="EMBL" id="OGH82687.1"/>
    </source>
</evidence>
<reference evidence="1 2" key="1">
    <citation type="journal article" date="2016" name="Nat. Commun.">
        <title>Thousands of microbial genomes shed light on interconnected biogeochemical processes in an aquifer system.</title>
        <authorList>
            <person name="Anantharaman K."/>
            <person name="Brown C.T."/>
            <person name="Hug L.A."/>
            <person name="Sharon I."/>
            <person name="Castelle C.J."/>
            <person name="Probst A.J."/>
            <person name="Thomas B.C."/>
            <person name="Singh A."/>
            <person name="Wilkins M.J."/>
            <person name="Karaoz U."/>
            <person name="Brodie E.L."/>
            <person name="Williams K.H."/>
            <person name="Hubbard S.S."/>
            <person name="Banfield J.F."/>
        </authorList>
    </citation>
    <scope>NUCLEOTIDE SEQUENCE [LARGE SCALE GENOMIC DNA]</scope>
</reference>
<protein>
    <submittedName>
        <fullName evidence="1">Uncharacterized protein</fullName>
    </submittedName>
</protein>
<organism evidence="1 2">
    <name type="scientific">Candidatus Magasanikbacteria bacterium RIFOXYB1_FULL_40_15</name>
    <dbReference type="NCBI Taxonomy" id="1798697"/>
    <lineage>
        <taxon>Bacteria</taxon>
        <taxon>Candidatus Magasanikiibacteriota</taxon>
    </lineage>
</organism>
<dbReference type="EMBL" id="MFQS01000033">
    <property type="protein sequence ID" value="OGH82687.1"/>
    <property type="molecule type" value="Genomic_DNA"/>
</dbReference>
<comment type="caution">
    <text evidence="1">The sequence shown here is derived from an EMBL/GenBank/DDBJ whole genome shotgun (WGS) entry which is preliminary data.</text>
</comment>
<dbReference type="AlphaFoldDB" id="A0A1F6NFI5"/>
<dbReference type="Proteomes" id="UP000176300">
    <property type="component" value="Unassembled WGS sequence"/>
</dbReference>
<dbReference type="STRING" id="1798697.A2373_01185"/>
<accession>A0A1F6NFI5</accession>